<evidence type="ECO:0000256" key="13">
    <source>
        <dbReference type="ARBA" id="ARBA00023136"/>
    </source>
</evidence>
<evidence type="ECO:0000256" key="16">
    <source>
        <dbReference type="SAM" id="MobiDB-lite"/>
    </source>
</evidence>
<dbReference type="CDD" id="cd16461">
    <property type="entry name" value="RING-H2_EL5-like"/>
    <property type="match status" value="1"/>
</dbReference>
<dbReference type="SMART" id="SM00184">
    <property type="entry name" value="RING"/>
    <property type="match status" value="1"/>
</dbReference>
<feature type="chain" id="PRO_5042293691" description="RING-type E3 ubiquitin transferase" evidence="18">
    <location>
        <begin position="17"/>
        <end position="381"/>
    </location>
</feature>
<organism evidence="20 21">
    <name type="scientific">Daucus carota subsp. sativus</name>
    <name type="common">Carrot</name>
    <dbReference type="NCBI Taxonomy" id="79200"/>
    <lineage>
        <taxon>Eukaryota</taxon>
        <taxon>Viridiplantae</taxon>
        <taxon>Streptophyta</taxon>
        <taxon>Embryophyta</taxon>
        <taxon>Tracheophyta</taxon>
        <taxon>Spermatophyta</taxon>
        <taxon>Magnoliopsida</taxon>
        <taxon>eudicotyledons</taxon>
        <taxon>Gunneridae</taxon>
        <taxon>Pentapetalae</taxon>
        <taxon>asterids</taxon>
        <taxon>campanulids</taxon>
        <taxon>Apiales</taxon>
        <taxon>Apiaceae</taxon>
        <taxon>Apioideae</taxon>
        <taxon>Scandiceae</taxon>
        <taxon>Daucinae</taxon>
        <taxon>Daucus</taxon>
        <taxon>Daucus sect. Daucus</taxon>
    </lineage>
</organism>
<sequence length="381" mass="43594">MHRLIVLSMFLIVIKADHTRGIPANDEAVNEFQPSLAIVVGVLGVMFILTFFLLFLAKCCHRQSGSNGENEGRFGESRSGYSGIDKTVIESLPFFRFSALKGSREGLECAVCLSKFRDIEILRLLPKCKHAFHISCVDQWLERHSSCPLCRHRVSSEDHASVTYSGSLRFLRSQSDLRQDSNLELFVQREEDHTQHKSSRFMRGSSLNNTLEVQDREELPIQGTCHKNEAEEEENLHKFNHKIIVAEGVLLKNRWSSVSSSDLMFLNSEMINEASTNRLSSKEAANNLYVISTQDDSIPFARVVENNSSKILEPNEKRSMSEIIVHPRSTRSRSITRGESSGSQNDVNEERQRKLWLPIARRTVEWFANRERRFTQIQSHV</sequence>
<dbReference type="KEGG" id="dcr:108213028"/>
<keyword evidence="5" id="KW-0808">Transferase</keyword>
<evidence type="ECO:0000256" key="11">
    <source>
        <dbReference type="ARBA" id="ARBA00022833"/>
    </source>
</evidence>
<keyword evidence="12 17" id="KW-1133">Transmembrane helix</keyword>
<evidence type="ECO:0000256" key="2">
    <source>
        <dbReference type="ARBA" id="ARBA00004167"/>
    </source>
</evidence>
<dbReference type="AlphaFoldDB" id="A0AAF1AVV7"/>
<keyword evidence="9 15" id="KW-0863">Zinc-finger</keyword>
<dbReference type="PROSITE" id="PS50089">
    <property type="entry name" value="ZF_RING_2"/>
    <property type="match status" value="1"/>
</dbReference>
<keyword evidence="21" id="KW-1185">Reference proteome</keyword>
<keyword evidence="10" id="KW-0833">Ubl conjugation pathway</keyword>
<evidence type="ECO:0000256" key="3">
    <source>
        <dbReference type="ARBA" id="ARBA00004906"/>
    </source>
</evidence>
<dbReference type="FunFam" id="3.30.40.10:FF:000285">
    <property type="entry name" value="RING-H2 finger protein ATL43"/>
    <property type="match status" value="1"/>
</dbReference>
<keyword evidence="11" id="KW-0862">Zinc</keyword>
<dbReference type="InterPro" id="IPR013083">
    <property type="entry name" value="Znf_RING/FYVE/PHD"/>
</dbReference>
<evidence type="ECO:0000256" key="6">
    <source>
        <dbReference type="ARBA" id="ARBA00022692"/>
    </source>
</evidence>
<feature type="transmembrane region" description="Helical" evidence="17">
    <location>
        <begin position="32"/>
        <end position="56"/>
    </location>
</feature>
<comment type="similarity">
    <text evidence="14">Belongs to the RING-type zinc finger family. ATL subfamily.</text>
</comment>
<evidence type="ECO:0000256" key="10">
    <source>
        <dbReference type="ARBA" id="ARBA00022786"/>
    </source>
</evidence>
<feature type="signal peptide" evidence="18">
    <location>
        <begin position="1"/>
        <end position="16"/>
    </location>
</feature>
<feature type="domain" description="RING-type" evidence="19">
    <location>
        <begin position="109"/>
        <end position="151"/>
    </location>
</feature>
<evidence type="ECO:0000256" key="18">
    <source>
        <dbReference type="SAM" id="SignalP"/>
    </source>
</evidence>
<evidence type="ECO:0000256" key="14">
    <source>
        <dbReference type="ARBA" id="ARBA00024209"/>
    </source>
</evidence>
<comment type="pathway">
    <text evidence="3">Protein modification; protein ubiquitination.</text>
</comment>
<name>A0AAF1AVV7_DAUCS</name>
<dbReference type="Proteomes" id="UP000077755">
    <property type="component" value="Chromosome 3"/>
</dbReference>
<evidence type="ECO:0000256" key="1">
    <source>
        <dbReference type="ARBA" id="ARBA00000900"/>
    </source>
</evidence>
<dbReference type="SUPFAM" id="SSF57850">
    <property type="entry name" value="RING/U-box"/>
    <property type="match status" value="1"/>
</dbReference>
<dbReference type="PANTHER" id="PTHR46539:SF1">
    <property type="entry name" value="E3 UBIQUITIN-PROTEIN LIGASE ATL42"/>
    <property type="match status" value="1"/>
</dbReference>
<evidence type="ECO:0000256" key="7">
    <source>
        <dbReference type="ARBA" id="ARBA00022723"/>
    </source>
</evidence>
<evidence type="ECO:0000256" key="5">
    <source>
        <dbReference type="ARBA" id="ARBA00022679"/>
    </source>
</evidence>
<dbReference type="GO" id="GO:0008270">
    <property type="term" value="F:zinc ion binding"/>
    <property type="evidence" value="ECO:0007669"/>
    <property type="project" value="UniProtKB-KW"/>
</dbReference>
<dbReference type="EMBL" id="CP093345">
    <property type="protein sequence ID" value="WOG94366.1"/>
    <property type="molecule type" value="Genomic_DNA"/>
</dbReference>
<evidence type="ECO:0000256" key="17">
    <source>
        <dbReference type="SAM" id="Phobius"/>
    </source>
</evidence>
<keyword evidence="7" id="KW-0479">Metal-binding</keyword>
<gene>
    <name evidence="20" type="ORF">DCAR_0313660</name>
</gene>
<evidence type="ECO:0000313" key="20">
    <source>
        <dbReference type="EMBL" id="WOG94366.1"/>
    </source>
</evidence>
<keyword evidence="6 17" id="KW-0812">Transmembrane</keyword>
<dbReference type="GO" id="GO:0016020">
    <property type="term" value="C:membrane"/>
    <property type="evidence" value="ECO:0007669"/>
    <property type="project" value="UniProtKB-SubCell"/>
</dbReference>
<keyword evidence="13 17" id="KW-0472">Membrane</keyword>
<dbReference type="GO" id="GO:0061630">
    <property type="term" value="F:ubiquitin protein ligase activity"/>
    <property type="evidence" value="ECO:0007669"/>
    <property type="project" value="UniProtKB-EC"/>
</dbReference>
<dbReference type="Gene3D" id="3.30.40.10">
    <property type="entry name" value="Zinc/RING finger domain, C3HC4 (zinc finger)"/>
    <property type="match status" value="1"/>
</dbReference>
<evidence type="ECO:0000256" key="9">
    <source>
        <dbReference type="ARBA" id="ARBA00022771"/>
    </source>
</evidence>
<dbReference type="EC" id="2.3.2.27" evidence="4"/>
<feature type="compositionally biased region" description="Polar residues" evidence="16">
    <location>
        <begin position="332"/>
        <end position="346"/>
    </location>
</feature>
<proteinExistence type="inferred from homology"/>
<evidence type="ECO:0000313" key="21">
    <source>
        <dbReference type="Proteomes" id="UP000077755"/>
    </source>
</evidence>
<comment type="subcellular location">
    <subcellularLocation>
        <location evidence="2">Membrane</location>
        <topology evidence="2">Single-pass membrane protein</topology>
    </subcellularLocation>
</comment>
<protein>
    <recommendedName>
        <fullName evidence="4">RING-type E3 ubiquitin transferase</fullName>
        <ecNumber evidence="4">2.3.2.27</ecNumber>
    </recommendedName>
</protein>
<evidence type="ECO:0000256" key="4">
    <source>
        <dbReference type="ARBA" id="ARBA00012483"/>
    </source>
</evidence>
<evidence type="ECO:0000256" key="12">
    <source>
        <dbReference type="ARBA" id="ARBA00022989"/>
    </source>
</evidence>
<feature type="region of interest" description="Disordered" evidence="16">
    <location>
        <begin position="323"/>
        <end position="350"/>
    </location>
</feature>
<evidence type="ECO:0000256" key="15">
    <source>
        <dbReference type="PROSITE-ProRule" id="PRU00175"/>
    </source>
</evidence>
<comment type="catalytic activity">
    <reaction evidence="1">
        <text>S-ubiquitinyl-[E2 ubiquitin-conjugating enzyme]-L-cysteine + [acceptor protein]-L-lysine = [E2 ubiquitin-conjugating enzyme]-L-cysteine + N(6)-ubiquitinyl-[acceptor protein]-L-lysine.</text>
        <dbReference type="EC" id="2.3.2.27"/>
    </reaction>
</comment>
<reference evidence="20" key="1">
    <citation type="journal article" date="2016" name="Nat. Genet.">
        <title>A high-quality carrot genome assembly provides new insights into carotenoid accumulation and asterid genome evolution.</title>
        <authorList>
            <person name="Iorizzo M."/>
            <person name="Ellison S."/>
            <person name="Senalik D."/>
            <person name="Zeng P."/>
            <person name="Satapoomin P."/>
            <person name="Huang J."/>
            <person name="Bowman M."/>
            <person name="Iovene M."/>
            <person name="Sanseverino W."/>
            <person name="Cavagnaro P."/>
            <person name="Yildiz M."/>
            <person name="Macko-Podgorni A."/>
            <person name="Moranska E."/>
            <person name="Grzebelus E."/>
            <person name="Grzebelus D."/>
            <person name="Ashrafi H."/>
            <person name="Zheng Z."/>
            <person name="Cheng S."/>
            <person name="Spooner D."/>
            <person name="Van Deynze A."/>
            <person name="Simon P."/>
        </authorList>
    </citation>
    <scope>NUCLEOTIDE SEQUENCE</scope>
    <source>
        <tissue evidence="20">Leaf</tissue>
    </source>
</reference>
<dbReference type="InterPro" id="IPR001841">
    <property type="entry name" value="Znf_RING"/>
</dbReference>
<dbReference type="PANTHER" id="PTHR46539">
    <property type="entry name" value="E3 UBIQUITIN-PROTEIN LIGASE ATL42"/>
    <property type="match status" value="1"/>
</dbReference>
<reference evidence="20" key="2">
    <citation type="submission" date="2022-03" db="EMBL/GenBank/DDBJ databases">
        <title>Draft title - Genomic analysis of global carrot germplasm unveils the trajectory of domestication and the origin of high carotenoid orange carrot.</title>
        <authorList>
            <person name="Iorizzo M."/>
            <person name="Ellison S."/>
            <person name="Senalik D."/>
            <person name="Macko-Podgorni A."/>
            <person name="Grzebelus D."/>
            <person name="Bostan H."/>
            <person name="Rolling W."/>
            <person name="Curaba J."/>
            <person name="Simon P."/>
        </authorList>
    </citation>
    <scope>NUCLEOTIDE SEQUENCE</scope>
    <source>
        <tissue evidence="20">Leaf</tissue>
    </source>
</reference>
<evidence type="ECO:0000259" key="19">
    <source>
        <dbReference type="PROSITE" id="PS50089"/>
    </source>
</evidence>
<dbReference type="Pfam" id="PF13639">
    <property type="entry name" value="zf-RING_2"/>
    <property type="match status" value="1"/>
</dbReference>
<keyword evidence="8 18" id="KW-0732">Signal</keyword>
<accession>A0AAF1AVV7</accession>
<evidence type="ECO:0000256" key="8">
    <source>
        <dbReference type="ARBA" id="ARBA00022729"/>
    </source>
</evidence>